<organism evidence="4 5">
    <name type="scientific">Oryzias latipes</name>
    <name type="common">Japanese rice fish</name>
    <name type="synonym">Japanese killifish</name>
    <dbReference type="NCBI Taxonomy" id="8090"/>
    <lineage>
        <taxon>Eukaryota</taxon>
        <taxon>Metazoa</taxon>
        <taxon>Chordata</taxon>
        <taxon>Craniata</taxon>
        <taxon>Vertebrata</taxon>
        <taxon>Euteleostomi</taxon>
        <taxon>Actinopterygii</taxon>
        <taxon>Neopterygii</taxon>
        <taxon>Teleostei</taxon>
        <taxon>Neoteleostei</taxon>
        <taxon>Acanthomorphata</taxon>
        <taxon>Ovalentaria</taxon>
        <taxon>Atherinomorphae</taxon>
        <taxon>Beloniformes</taxon>
        <taxon>Adrianichthyidae</taxon>
        <taxon>Oryziinae</taxon>
        <taxon>Oryzias</taxon>
    </lineage>
</organism>
<dbReference type="Proteomes" id="UP000265180">
    <property type="component" value="Chromosome 18"/>
</dbReference>
<sequence>NIEKVCFFMFQFLLMASDHQDRTTPASHCCGIQSTAVSALFCSLMEQSQTSVFQLEVDHGNYYSSNWYRMFVGQSSAQIPETCVQESRCSSLNRVWSTTPHPVRYNESVSIYTSYATDSYCYGYYGSILTRLCYGNFYVYKLPYLPVCGCNTAYCAGNVFKIIDSN</sequence>
<evidence type="ECO:0000256" key="2">
    <source>
        <dbReference type="ARBA" id="ARBA00023157"/>
    </source>
</evidence>
<reference evidence="4" key="4">
    <citation type="submission" date="2025-09" db="UniProtKB">
        <authorList>
            <consortium name="Ensembl"/>
        </authorList>
    </citation>
    <scope>IDENTIFICATION</scope>
    <source>
        <strain evidence="4">HNI</strain>
    </source>
</reference>
<reference evidence="4 5" key="2">
    <citation type="submission" date="2017-04" db="EMBL/GenBank/DDBJ databases">
        <title>CpG methylation of centromeres and impact of large insertions on vertebrate speciation.</title>
        <authorList>
            <person name="Ichikawa K."/>
            <person name="Yoshimura J."/>
            <person name="Morishita S."/>
        </authorList>
    </citation>
    <scope>NUCLEOTIDE SEQUENCE</scope>
    <source>
        <strain evidence="4 5">HNI</strain>
    </source>
</reference>
<protein>
    <recommendedName>
        <fullName evidence="3">UMOD/GP2/OIT3-like D8C domain-containing protein</fullName>
    </recommendedName>
</protein>
<dbReference type="InterPro" id="IPR057774">
    <property type="entry name" value="D8C_UMOD/GP2/OIT3-like"/>
</dbReference>
<accession>A0A3P9MEV8</accession>
<keyword evidence="1" id="KW-0732">Signal</keyword>
<evidence type="ECO:0000313" key="5">
    <source>
        <dbReference type="Proteomes" id="UP000265180"/>
    </source>
</evidence>
<dbReference type="Pfam" id="PF23283">
    <property type="entry name" value="D8C_UMOD"/>
    <property type="match status" value="1"/>
</dbReference>
<evidence type="ECO:0000259" key="3">
    <source>
        <dbReference type="Pfam" id="PF23283"/>
    </source>
</evidence>
<name>A0A3P9MEV8_ORYLA</name>
<evidence type="ECO:0000313" key="4">
    <source>
        <dbReference type="Ensembl" id="ENSORLP00020031494.1"/>
    </source>
</evidence>
<dbReference type="AlphaFoldDB" id="A0A3P9MEV8"/>
<reference evidence="4" key="3">
    <citation type="submission" date="2025-08" db="UniProtKB">
        <authorList>
            <consortium name="Ensembl"/>
        </authorList>
    </citation>
    <scope>IDENTIFICATION</scope>
    <source>
        <strain evidence="4">HNI</strain>
    </source>
</reference>
<proteinExistence type="predicted"/>
<evidence type="ECO:0000256" key="1">
    <source>
        <dbReference type="ARBA" id="ARBA00022729"/>
    </source>
</evidence>
<reference key="1">
    <citation type="journal article" date="2007" name="Nature">
        <title>The medaka draft genome and insights into vertebrate genome evolution.</title>
        <authorList>
            <person name="Kasahara M."/>
            <person name="Naruse K."/>
            <person name="Sasaki S."/>
            <person name="Nakatani Y."/>
            <person name="Qu W."/>
            <person name="Ahsan B."/>
            <person name="Yamada T."/>
            <person name="Nagayasu Y."/>
            <person name="Doi K."/>
            <person name="Kasai Y."/>
            <person name="Jindo T."/>
            <person name="Kobayashi D."/>
            <person name="Shimada A."/>
            <person name="Toyoda A."/>
            <person name="Kuroki Y."/>
            <person name="Fujiyama A."/>
            <person name="Sasaki T."/>
            <person name="Shimizu A."/>
            <person name="Asakawa S."/>
            <person name="Shimizu N."/>
            <person name="Hashimoto S."/>
            <person name="Yang J."/>
            <person name="Lee Y."/>
            <person name="Matsushima K."/>
            <person name="Sugano S."/>
            <person name="Sakaizumi M."/>
            <person name="Narita T."/>
            <person name="Ohishi K."/>
            <person name="Haga S."/>
            <person name="Ohta F."/>
            <person name="Nomoto H."/>
            <person name="Nogata K."/>
            <person name="Morishita T."/>
            <person name="Endo T."/>
            <person name="Shin-I T."/>
            <person name="Takeda H."/>
            <person name="Morishita S."/>
            <person name="Kohara Y."/>
        </authorList>
    </citation>
    <scope>NUCLEOTIDE SEQUENCE [LARGE SCALE GENOMIC DNA]</scope>
    <source>
        <strain>Hd-rR</strain>
    </source>
</reference>
<keyword evidence="2" id="KW-1015">Disulfide bond</keyword>
<dbReference type="Ensembl" id="ENSORLT00020023581.1">
    <property type="protein sequence ID" value="ENSORLP00020031494.1"/>
    <property type="gene ID" value="ENSORLG00020016548.1"/>
</dbReference>
<feature type="domain" description="UMOD/GP2/OIT3-like D8C" evidence="3">
    <location>
        <begin position="68"/>
        <end position="156"/>
    </location>
</feature>